<keyword evidence="2" id="KW-1185">Reference proteome</keyword>
<sequence>MPSRLLAVLLLFAVKSRGKKAAKVRYRHAVLVNNSQYIPNNEHAHRPFMYYFLHL</sequence>
<evidence type="ECO:0000313" key="2">
    <source>
        <dbReference type="Proteomes" id="UP000005580"/>
    </source>
</evidence>
<accession>E7RM64</accession>
<protein>
    <submittedName>
        <fullName evidence="1">Uncharacterized protein</fullName>
    </submittedName>
</protein>
<evidence type="ECO:0000313" key="1">
    <source>
        <dbReference type="EMBL" id="EFZ37845.1"/>
    </source>
</evidence>
<reference evidence="1" key="1">
    <citation type="submission" date="2011-01" db="EMBL/GenBank/DDBJ databases">
        <authorList>
            <person name="Muzny D."/>
            <person name="Qin X."/>
            <person name="Buhay C."/>
            <person name="Dugan-Rocha S."/>
            <person name="Ding Y."/>
            <person name="Chen G."/>
            <person name="Hawes A."/>
            <person name="Holder M."/>
            <person name="Jhangiani S."/>
            <person name="Johnson A."/>
            <person name="Khan Z."/>
            <person name="Li Z."/>
            <person name="Liu W."/>
            <person name="Liu X."/>
            <person name="Perez L."/>
            <person name="Shen H."/>
            <person name="Wang Q."/>
            <person name="Watt J."/>
            <person name="Xi L."/>
            <person name="Xin Y."/>
            <person name="Zhou J."/>
            <person name="Deng J."/>
            <person name="Jiang H."/>
            <person name="Liu Y."/>
            <person name="Qu J."/>
            <person name="Song X.-Z."/>
            <person name="Zhang L."/>
            <person name="Villasana D."/>
            <person name="Johnson A."/>
            <person name="Liu J."/>
            <person name="Liyanage D."/>
            <person name="Lorensuhewa L."/>
            <person name="Robinson T."/>
            <person name="Song A."/>
            <person name="Song B.-B."/>
            <person name="Dinh H."/>
            <person name="Thornton R."/>
            <person name="Coyle M."/>
            <person name="Francisco L."/>
            <person name="Jackson L."/>
            <person name="Javaid M."/>
            <person name="Korchina V."/>
            <person name="Kovar C."/>
            <person name="Mata R."/>
            <person name="Mathew T."/>
            <person name="Ngo R."/>
            <person name="Nguyen L."/>
            <person name="Nguyen N."/>
            <person name="Okwuonu G."/>
            <person name="Ongeri F."/>
            <person name="Pham C."/>
            <person name="Simmons D."/>
            <person name="Wilczek-Boney K."/>
            <person name="Hale W."/>
            <person name="Jakkamsetti A."/>
            <person name="Pham P."/>
            <person name="Ruth R."/>
            <person name="San Lucas F."/>
            <person name="Warren J."/>
            <person name="Zhang J."/>
            <person name="Zhao Z."/>
            <person name="Zhou C."/>
            <person name="Zhu D."/>
            <person name="Lee S."/>
            <person name="Bess C."/>
            <person name="Blankenburg K."/>
            <person name="Forbes L."/>
            <person name="Fu Q."/>
            <person name="Gubbala S."/>
            <person name="Hirani K."/>
            <person name="Jayaseelan J.C."/>
            <person name="Lara F."/>
            <person name="Munidasa M."/>
            <person name="Palculict T."/>
            <person name="Patil S."/>
            <person name="Pu L.-L."/>
            <person name="Saada N."/>
            <person name="Tang L."/>
            <person name="Weissenberger G."/>
            <person name="Zhu Y."/>
            <person name="Hemphill L."/>
            <person name="Shang Y."/>
            <person name="Youmans B."/>
            <person name="Ayvaz T."/>
            <person name="Ross M."/>
            <person name="Santibanez J."/>
            <person name="Aqrawi P."/>
            <person name="Gross S."/>
            <person name="Joshi V."/>
            <person name="Fowler G."/>
            <person name="Nazareth L."/>
            <person name="Reid J."/>
            <person name="Worley K."/>
            <person name="Petrosino J."/>
            <person name="Highlander S."/>
            <person name="Gibbs R."/>
        </authorList>
    </citation>
    <scope>NUCLEOTIDE SEQUENCE [LARGE SCALE GENOMIC DNA]</scope>
    <source>
        <strain evidence="1">ATCC 33269</strain>
    </source>
</reference>
<dbReference type="Proteomes" id="UP000005580">
    <property type="component" value="Unassembled WGS sequence"/>
</dbReference>
<dbReference type="EMBL" id="AEPE02000002">
    <property type="protein sequence ID" value="EFZ37845.1"/>
    <property type="molecule type" value="Genomic_DNA"/>
</dbReference>
<gene>
    <name evidence="1" type="ORF">HMPREF0663_10214</name>
</gene>
<comment type="caution">
    <text evidence="1">The sequence shown here is derived from an EMBL/GenBank/DDBJ whole genome shotgun (WGS) entry which is preliminary data.</text>
</comment>
<dbReference type="AlphaFoldDB" id="E7RM64"/>
<organism evidence="1 2">
    <name type="scientific">Hoylesella oralis ATCC 33269</name>
    <dbReference type="NCBI Taxonomy" id="873533"/>
    <lineage>
        <taxon>Bacteria</taxon>
        <taxon>Pseudomonadati</taxon>
        <taxon>Bacteroidota</taxon>
        <taxon>Bacteroidia</taxon>
        <taxon>Bacteroidales</taxon>
        <taxon>Prevotellaceae</taxon>
        <taxon>Hoylesella</taxon>
    </lineage>
</organism>
<proteinExistence type="predicted"/>
<dbReference type="HOGENOM" id="CLU_3028548_0_0_10"/>
<name>E7RM64_9BACT</name>